<keyword evidence="3" id="KW-0472">Membrane</keyword>
<dbReference type="EMBL" id="JAPFFF010000001">
    <property type="protein sequence ID" value="KAK8899949.1"/>
    <property type="molecule type" value="Genomic_DNA"/>
</dbReference>
<evidence type="ECO:0000256" key="3">
    <source>
        <dbReference type="SAM" id="Phobius"/>
    </source>
</evidence>
<organism evidence="4 5">
    <name type="scientific">Tritrichomonas musculus</name>
    <dbReference type="NCBI Taxonomy" id="1915356"/>
    <lineage>
        <taxon>Eukaryota</taxon>
        <taxon>Metamonada</taxon>
        <taxon>Parabasalia</taxon>
        <taxon>Tritrichomonadida</taxon>
        <taxon>Tritrichomonadidae</taxon>
        <taxon>Tritrichomonas</taxon>
    </lineage>
</organism>
<name>A0ABR2L9B4_9EUKA</name>
<gene>
    <name evidence="4" type="ORF">M9Y10_002272</name>
</gene>
<sequence length="299" mass="35178">MEVNDNNKQISSSSLENEFKIAQILQMQKRFDQAIKKYKSIINSFEIITRQQPNTLIDYSITALSIGHLVEIYKSQNDLDRALSLLSIQKKFIEHISASKPTHQNNSDPDIASLHEQNVLSLFDELNTILNMPSMQPKKPPEEIINDFLKEKEKQDKKAAEQNMLHLLKLVEEKKRRLENSRFERWSDWINNNPIAILIFAMIFLSLFLLFIFTQFKLEDKPNRKVASKNMKNTNPPDITPDSTPRLTKEEFRELSEKLKKISDEKLKQTLDLHKDEFNLFVDRMKKRYQKNVTKSDEL</sequence>
<feature type="coiled-coil region" evidence="1">
    <location>
        <begin position="150"/>
        <end position="177"/>
    </location>
</feature>
<reference evidence="4 5" key="1">
    <citation type="submission" date="2024-04" db="EMBL/GenBank/DDBJ databases">
        <title>Tritrichomonas musculus Genome.</title>
        <authorList>
            <person name="Alves-Ferreira E."/>
            <person name="Grigg M."/>
            <person name="Lorenzi H."/>
            <person name="Galac M."/>
        </authorList>
    </citation>
    <scope>NUCLEOTIDE SEQUENCE [LARGE SCALE GENOMIC DNA]</scope>
    <source>
        <strain evidence="4 5">EAF2021</strain>
    </source>
</reference>
<keyword evidence="3" id="KW-0812">Transmembrane</keyword>
<evidence type="ECO:0000313" key="5">
    <source>
        <dbReference type="Proteomes" id="UP001470230"/>
    </source>
</evidence>
<feature type="transmembrane region" description="Helical" evidence="3">
    <location>
        <begin position="195"/>
        <end position="216"/>
    </location>
</feature>
<protein>
    <submittedName>
        <fullName evidence="4">Uncharacterized protein</fullName>
    </submittedName>
</protein>
<keyword evidence="5" id="KW-1185">Reference proteome</keyword>
<accession>A0ABR2L9B4</accession>
<feature type="region of interest" description="Disordered" evidence="2">
    <location>
        <begin position="225"/>
        <end position="246"/>
    </location>
</feature>
<evidence type="ECO:0000313" key="4">
    <source>
        <dbReference type="EMBL" id="KAK8899949.1"/>
    </source>
</evidence>
<keyword evidence="3" id="KW-1133">Transmembrane helix</keyword>
<dbReference type="Proteomes" id="UP001470230">
    <property type="component" value="Unassembled WGS sequence"/>
</dbReference>
<feature type="compositionally biased region" description="Polar residues" evidence="2">
    <location>
        <begin position="230"/>
        <end position="246"/>
    </location>
</feature>
<keyword evidence="1" id="KW-0175">Coiled coil</keyword>
<proteinExistence type="predicted"/>
<evidence type="ECO:0000256" key="1">
    <source>
        <dbReference type="SAM" id="Coils"/>
    </source>
</evidence>
<evidence type="ECO:0000256" key="2">
    <source>
        <dbReference type="SAM" id="MobiDB-lite"/>
    </source>
</evidence>
<comment type="caution">
    <text evidence="4">The sequence shown here is derived from an EMBL/GenBank/DDBJ whole genome shotgun (WGS) entry which is preliminary data.</text>
</comment>